<name>A0A1M7T759_9BRAD</name>
<dbReference type="AlphaFoldDB" id="A0A1M7T759"/>
<evidence type="ECO:0000313" key="2">
    <source>
        <dbReference type="Proteomes" id="UP000184096"/>
    </source>
</evidence>
<dbReference type="Proteomes" id="UP000184096">
    <property type="component" value="Chromosome I"/>
</dbReference>
<dbReference type="RefSeq" id="WP_072816921.1">
    <property type="nucleotide sequence ID" value="NZ_LT670849.1"/>
</dbReference>
<sequence>MTEALRKSDDSTRFTDLIRVRCPPALPVAIDTAAARHLMTASEYVRRSVIDRLRADGIQISQDAGT</sequence>
<keyword evidence="2" id="KW-1185">Reference proteome</keyword>
<reference evidence="2" key="1">
    <citation type="submission" date="2016-11" db="EMBL/GenBank/DDBJ databases">
        <authorList>
            <person name="Varghese N."/>
            <person name="Submissions S."/>
        </authorList>
    </citation>
    <scope>NUCLEOTIDE SEQUENCE [LARGE SCALE GENOMIC DNA]</scope>
    <source>
        <strain evidence="2">GAS401</strain>
    </source>
</reference>
<protein>
    <submittedName>
        <fullName evidence="1">Uncharacterized protein</fullName>
    </submittedName>
</protein>
<proteinExistence type="predicted"/>
<dbReference type="OrthoDB" id="8236367at2"/>
<evidence type="ECO:0000313" key="1">
    <source>
        <dbReference type="EMBL" id="SHN66507.1"/>
    </source>
</evidence>
<accession>A0A1M7T759</accession>
<gene>
    <name evidence="1" type="ORF">SAMN05444170_0965</name>
</gene>
<organism evidence="1 2">
    <name type="scientific">Bradyrhizobium erythrophlei</name>
    <dbReference type="NCBI Taxonomy" id="1437360"/>
    <lineage>
        <taxon>Bacteria</taxon>
        <taxon>Pseudomonadati</taxon>
        <taxon>Pseudomonadota</taxon>
        <taxon>Alphaproteobacteria</taxon>
        <taxon>Hyphomicrobiales</taxon>
        <taxon>Nitrobacteraceae</taxon>
        <taxon>Bradyrhizobium</taxon>
    </lineage>
</organism>
<dbReference type="EMBL" id="LT670849">
    <property type="protein sequence ID" value="SHN66507.1"/>
    <property type="molecule type" value="Genomic_DNA"/>
</dbReference>